<keyword evidence="2" id="KW-0004">4Fe-4S</keyword>
<dbReference type="OrthoDB" id="10067516at2759"/>
<keyword evidence="2" id="KW-0408">Iron</keyword>
<accession>A0A077ZLJ0</accession>
<keyword evidence="1" id="KW-0813">Transport</keyword>
<keyword evidence="2" id="KW-0411">Iron-sulfur</keyword>
<dbReference type="PROSITE" id="PS00198">
    <property type="entry name" value="4FE4S_FER_1"/>
    <property type="match status" value="2"/>
</dbReference>
<evidence type="ECO:0000313" key="6">
    <source>
        <dbReference type="EMBL" id="CDW60613.1"/>
    </source>
</evidence>
<dbReference type="InterPro" id="IPR003741">
    <property type="entry name" value="LUD_dom"/>
</dbReference>
<dbReference type="GO" id="GO:0051539">
    <property type="term" value="F:4 iron, 4 sulfur cluster binding"/>
    <property type="evidence" value="ECO:0007669"/>
    <property type="project" value="UniProtKB-KW"/>
</dbReference>
<keyword evidence="2" id="KW-0479">Metal-binding</keyword>
<evidence type="ECO:0000259" key="5">
    <source>
        <dbReference type="PROSITE" id="PS51379"/>
    </source>
</evidence>
<evidence type="ECO:0000256" key="1">
    <source>
        <dbReference type="ARBA" id="ARBA00022448"/>
    </source>
</evidence>
<dbReference type="PANTHER" id="PTHR47153:SF2">
    <property type="entry name" value="LACTATE UTILIZATION PROTEIN B"/>
    <property type="match status" value="1"/>
</dbReference>
<dbReference type="PANTHER" id="PTHR47153">
    <property type="entry name" value="LACTATE UTILIZATION PROTEIN B"/>
    <property type="match status" value="1"/>
</dbReference>
<dbReference type="InterPro" id="IPR024185">
    <property type="entry name" value="FTHF_cligase-like_sf"/>
</dbReference>
<sequence length="869" mass="95593">MARDSVLLLEKLGCRVNFPEKQGCCGQPAINSGYIKEAIPGMKNLIAALEDNDDPIISPAGSCTYAVKSYPMYLADEPEWASRAAKVAARMQDLTSFIVNKLGVVDVGASLQGRAVYHPSCSLARKLGVKDEPLTLLKNVRGLELLTFAEQDTCCGFGGTFSVKMAEISGEMVKEKVAHLMEVRPEYLIGADTRIRQQIEDPIMRKAVANAQQRIGANRQKMVDELGHWEEWRDRAAQIRDHVLSNLDAYLYQLSEKVTQNGGHVYFARTKEDATRYILQVAQRKNARKVVKSKSMVTEEIGVNHVLQDAGIQVIETDLGEYILQLDQDPPSHVVVPAIHKDRHQIRRVLHERLGYEGPETPEAMTLFIRQKIREDFLSAEIGITGCNFAVAETGSVCLVTNEGNARMCTTLPKTHIAVMGMERIAPTFAEVDVLITMLARSAVGARLTGYNTWLTGPREAGHVDGPEEFHLVIVDNGRSEVLASEFRDVLRCIRCGACMNTCPAYRHIGGHGYGSIYPGPIGAVISPRLGGYKDFKDLPYACSLCTACDNVCPVRIPLSKLILRHRRVMAEKGITAKAEQRAIKMFAYANSHPGLWKVGMMAGAHAASWFINGGKTPLKFGAISDWMEARDLPEADGESFRSEFLNNVAQALGRPLRLEPQAEDAPLNNYANERLTQLNQQQRCDAFIQFASDVMLTRCELTSEAKAAEAAIRLCKELGDQSVVISGDTRLEELGISERLQQECNAVVWDPAKGAENISQAEQAKVGVVYAEYGLTESGGVVLFSAAERGRSLSLLPEYSLFILRKSTILPRVAQLAEKLHQKAQAGERMPSCINIISGPSSTADIELIKVVGVHGPVKAVYLIIEDC</sequence>
<dbReference type="Proteomes" id="UP000030665">
    <property type="component" value="Unassembled WGS sequence"/>
</dbReference>
<dbReference type="InterPro" id="IPR024569">
    <property type="entry name" value="LutB_C"/>
</dbReference>
<dbReference type="InterPro" id="IPR004452">
    <property type="entry name" value="LutB/LldF"/>
</dbReference>
<evidence type="ECO:0000256" key="2">
    <source>
        <dbReference type="ARBA" id="ARBA00022485"/>
    </source>
</evidence>
<dbReference type="GO" id="GO:0006089">
    <property type="term" value="P:lactate metabolic process"/>
    <property type="evidence" value="ECO:0007669"/>
    <property type="project" value="InterPro"/>
</dbReference>
<proteinExistence type="predicted"/>
<keyword evidence="4" id="KW-0249">Electron transport</keyword>
<protein>
    <submittedName>
        <fullName evidence="6">DUF162 and DUF3390 and CCG and Fer4 8 domain cont aining protein</fullName>
    </submittedName>
</protein>
<gene>
    <name evidence="6" type="ORF">TTRE_0000900301</name>
</gene>
<feature type="domain" description="4Fe-4S ferredoxin-type" evidence="5">
    <location>
        <begin position="484"/>
        <end position="514"/>
    </location>
</feature>
<dbReference type="SUPFAM" id="SSF100950">
    <property type="entry name" value="NagB/RpiA/CoA transferase-like"/>
    <property type="match status" value="2"/>
</dbReference>
<dbReference type="EMBL" id="HG807241">
    <property type="protein sequence ID" value="CDW60613.1"/>
    <property type="molecule type" value="Genomic_DNA"/>
</dbReference>
<organism evidence="6 7">
    <name type="scientific">Trichuris trichiura</name>
    <name type="common">Whipworm</name>
    <name type="synonym">Trichocephalus trichiurus</name>
    <dbReference type="NCBI Taxonomy" id="36087"/>
    <lineage>
        <taxon>Eukaryota</taxon>
        <taxon>Metazoa</taxon>
        <taxon>Ecdysozoa</taxon>
        <taxon>Nematoda</taxon>
        <taxon>Enoplea</taxon>
        <taxon>Dorylaimia</taxon>
        <taxon>Trichinellida</taxon>
        <taxon>Trichuridae</taxon>
        <taxon>Trichuris</taxon>
    </lineage>
</organism>
<dbReference type="InterPro" id="IPR017896">
    <property type="entry name" value="4Fe4S_Fe-S-bd"/>
</dbReference>
<dbReference type="InterPro" id="IPR037171">
    <property type="entry name" value="NagB/RpiA_transferase-like"/>
</dbReference>
<dbReference type="Gene3D" id="1.10.1060.10">
    <property type="entry name" value="Alpha-helical ferredoxin"/>
    <property type="match status" value="1"/>
</dbReference>
<evidence type="ECO:0000256" key="3">
    <source>
        <dbReference type="ARBA" id="ARBA00022737"/>
    </source>
</evidence>
<reference evidence="6" key="1">
    <citation type="submission" date="2014-01" db="EMBL/GenBank/DDBJ databases">
        <authorList>
            <person name="Aslett M."/>
        </authorList>
    </citation>
    <scope>NUCLEOTIDE SEQUENCE</scope>
</reference>
<dbReference type="AlphaFoldDB" id="A0A077ZLJ0"/>
<dbReference type="Pfam" id="PF11870">
    <property type="entry name" value="LutB_C"/>
    <property type="match status" value="1"/>
</dbReference>
<dbReference type="Pfam" id="PF02754">
    <property type="entry name" value="CCG"/>
    <property type="match status" value="2"/>
</dbReference>
<dbReference type="Pfam" id="PF13183">
    <property type="entry name" value="Fer4_8"/>
    <property type="match status" value="1"/>
</dbReference>
<evidence type="ECO:0000256" key="4">
    <source>
        <dbReference type="ARBA" id="ARBA00022982"/>
    </source>
</evidence>
<dbReference type="STRING" id="36087.A0A077ZLJ0"/>
<reference evidence="6" key="2">
    <citation type="submission" date="2014-03" db="EMBL/GenBank/DDBJ databases">
        <title>The whipworm genome and dual-species transcriptomics of an intimate host-pathogen interaction.</title>
        <authorList>
            <person name="Foth B.J."/>
            <person name="Tsai I.J."/>
            <person name="Reid A.J."/>
            <person name="Bancroft A.J."/>
            <person name="Nichol S."/>
            <person name="Tracey A."/>
            <person name="Holroyd N."/>
            <person name="Cotton J.A."/>
            <person name="Stanley E.J."/>
            <person name="Zarowiecki M."/>
            <person name="Liu J.Z."/>
            <person name="Huckvale T."/>
            <person name="Cooper P.J."/>
            <person name="Grencis R.K."/>
            <person name="Berriman M."/>
        </authorList>
    </citation>
    <scope>NUCLEOTIDE SEQUENCE [LARGE SCALE GENOMIC DNA]</scope>
</reference>
<name>A0A077ZLJ0_TRITR</name>
<dbReference type="InterPro" id="IPR009051">
    <property type="entry name" value="Helical_ferredxn"/>
</dbReference>
<dbReference type="NCBIfam" id="TIGR00273">
    <property type="entry name" value="LutB/LldF family L-lactate oxidation iron-sulfur protein"/>
    <property type="match status" value="1"/>
</dbReference>
<dbReference type="SUPFAM" id="SSF46548">
    <property type="entry name" value="alpha-helical ferredoxin"/>
    <property type="match status" value="1"/>
</dbReference>
<dbReference type="Pfam" id="PF02589">
    <property type="entry name" value="LUD_dom"/>
    <property type="match status" value="2"/>
</dbReference>
<dbReference type="InterPro" id="IPR004017">
    <property type="entry name" value="Cys_rich_dom"/>
</dbReference>
<dbReference type="InterPro" id="IPR017900">
    <property type="entry name" value="4Fe4S_Fe_S_CS"/>
</dbReference>
<dbReference type="Gene3D" id="3.40.50.10420">
    <property type="entry name" value="NagB/RpiA/CoA transferase-like"/>
    <property type="match status" value="2"/>
</dbReference>
<evidence type="ECO:0000313" key="7">
    <source>
        <dbReference type="Proteomes" id="UP000030665"/>
    </source>
</evidence>
<dbReference type="PROSITE" id="PS51379">
    <property type="entry name" value="4FE4S_FER_2"/>
    <property type="match status" value="1"/>
</dbReference>
<keyword evidence="3" id="KW-0677">Repeat</keyword>
<dbReference type="GO" id="GO:0016491">
    <property type="term" value="F:oxidoreductase activity"/>
    <property type="evidence" value="ECO:0007669"/>
    <property type="project" value="UniProtKB-ARBA"/>
</dbReference>
<keyword evidence="7" id="KW-1185">Reference proteome</keyword>